<dbReference type="PANTHER" id="PTHR30055:SF238">
    <property type="entry name" value="MYCOFACTOCIN BIOSYNTHESIS TRANSCRIPTIONAL REGULATOR MFTR-RELATED"/>
    <property type="match status" value="1"/>
</dbReference>
<evidence type="ECO:0000256" key="1">
    <source>
        <dbReference type="ARBA" id="ARBA00023015"/>
    </source>
</evidence>
<dbReference type="Proteomes" id="UP001519363">
    <property type="component" value="Unassembled WGS sequence"/>
</dbReference>
<organism evidence="6 7">
    <name type="scientific">Crossiella equi</name>
    <dbReference type="NCBI Taxonomy" id="130796"/>
    <lineage>
        <taxon>Bacteria</taxon>
        <taxon>Bacillati</taxon>
        <taxon>Actinomycetota</taxon>
        <taxon>Actinomycetes</taxon>
        <taxon>Pseudonocardiales</taxon>
        <taxon>Pseudonocardiaceae</taxon>
        <taxon>Crossiella</taxon>
    </lineage>
</organism>
<dbReference type="PROSITE" id="PS01081">
    <property type="entry name" value="HTH_TETR_1"/>
    <property type="match status" value="1"/>
</dbReference>
<sequence length="207" mass="22531">MSTTLGLRERKKQQTHRALSAAAVRLATERGLDHVTVEDICGEAGVSPRTFFNYFASKEDAVVLPDPSFTARLERSVVQMAELPAELSAVAALTVVLREEAEHIEADREQWLMRLSIVGDNPALLIRSLAYQGTHDLALANAIARRTGTDVDRDFYPALLAWTALGAFRAAVQHWFLAGGKTSLPDLVTSAMHALAQGLPNPVLETS</sequence>
<dbReference type="Gene3D" id="1.10.357.10">
    <property type="entry name" value="Tetracycline Repressor, domain 2"/>
    <property type="match status" value="1"/>
</dbReference>
<dbReference type="InterPro" id="IPR001647">
    <property type="entry name" value="HTH_TetR"/>
</dbReference>
<evidence type="ECO:0000313" key="7">
    <source>
        <dbReference type="Proteomes" id="UP001519363"/>
    </source>
</evidence>
<evidence type="ECO:0000256" key="3">
    <source>
        <dbReference type="ARBA" id="ARBA00023163"/>
    </source>
</evidence>
<feature type="DNA-binding region" description="H-T-H motif" evidence="4">
    <location>
        <begin position="36"/>
        <end position="55"/>
    </location>
</feature>
<reference evidence="6 7" key="1">
    <citation type="submission" date="2021-03" db="EMBL/GenBank/DDBJ databases">
        <title>Sequencing the genomes of 1000 actinobacteria strains.</title>
        <authorList>
            <person name="Klenk H.-P."/>
        </authorList>
    </citation>
    <scope>NUCLEOTIDE SEQUENCE [LARGE SCALE GENOMIC DNA]</scope>
    <source>
        <strain evidence="6 7">DSM 44580</strain>
    </source>
</reference>
<keyword evidence="1" id="KW-0805">Transcription regulation</keyword>
<keyword evidence="2 4" id="KW-0238">DNA-binding</keyword>
<protein>
    <submittedName>
        <fullName evidence="6">AcrR family transcriptional regulator</fullName>
    </submittedName>
</protein>
<dbReference type="PANTHER" id="PTHR30055">
    <property type="entry name" value="HTH-TYPE TRANSCRIPTIONAL REGULATOR RUTR"/>
    <property type="match status" value="1"/>
</dbReference>
<dbReference type="EMBL" id="JAGIOO010000001">
    <property type="protein sequence ID" value="MBP2473387.1"/>
    <property type="molecule type" value="Genomic_DNA"/>
</dbReference>
<evidence type="ECO:0000259" key="5">
    <source>
        <dbReference type="PROSITE" id="PS50977"/>
    </source>
</evidence>
<dbReference type="InterPro" id="IPR023772">
    <property type="entry name" value="DNA-bd_HTH_TetR-type_CS"/>
</dbReference>
<evidence type="ECO:0000313" key="6">
    <source>
        <dbReference type="EMBL" id="MBP2473387.1"/>
    </source>
</evidence>
<proteinExistence type="predicted"/>
<dbReference type="InterPro" id="IPR009057">
    <property type="entry name" value="Homeodomain-like_sf"/>
</dbReference>
<evidence type="ECO:0000256" key="4">
    <source>
        <dbReference type="PROSITE-ProRule" id="PRU00335"/>
    </source>
</evidence>
<feature type="domain" description="HTH tetR-type" evidence="5">
    <location>
        <begin position="13"/>
        <end position="73"/>
    </location>
</feature>
<name>A0ABS5AAS0_9PSEU</name>
<gene>
    <name evidence="6" type="ORF">JOF53_002259</name>
</gene>
<accession>A0ABS5AAS0</accession>
<dbReference type="Pfam" id="PF00440">
    <property type="entry name" value="TetR_N"/>
    <property type="match status" value="1"/>
</dbReference>
<dbReference type="InterPro" id="IPR041347">
    <property type="entry name" value="MftR_C"/>
</dbReference>
<dbReference type="PRINTS" id="PR00455">
    <property type="entry name" value="HTHTETR"/>
</dbReference>
<keyword evidence="3" id="KW-0804">Transcription</keyword>
<dbReference type="RefSeq" id="WP_086784050.1">
    <property type="nucleotide sequence ID" value="NZ_JAGIOO010000001.1"/>
</dbReference>
<evidence type="ECO:0000256" key="2">
    <source>
        <dbReference type="ARBA" id="ARBA00023125"/>
    </source>
</evidence>
<dbReference type="Pfam" id="PF17754">
    <property type="entry name" value="TetR_C_14"/>
    <property type="match status" value="1"/>
</dbReference>
<dbReference type="PROSITE" id="PS50977">
    <property type="entry name" value="HTH_TETR_2"/>
    <property type="match status" value="1"/>
</dbReference>
<comment type="caution">
    <text evidence="6">The sequence shown here is derived from an EMBL/GenBank/DDBJ whole genome shotgun (WGS) entry which is preliminary data.</text>
</comment>
<dbReference type="SUPFAM" id="SSF46689">
    <property type="entry name" value="Homeodomain-like"/>
    <property type="match status" value="1"/>
</dbReference>
<dbReference type="InterPro" id="IPR050109">
    <property type="entry name" value="HTH-type_TetR-like_transc_reg"/>
</dbReference>
<keyword evidence="7" id="KW-1185">Reference proteome</keyword>
<dbReference type="Gene3D" id="1.10.10.60">
    <property type="entry name" value="Homeodomain-like"/>
    <property type="match status" value="1"/>
</dbReference>